<accession>A0A0W7XBL2</accession>
<reference evidence="2 3" key="1">
    <citation type="submission" date="2015-12" db="EMBL/GenBank/DDBJ databases">
        <title>Draft genome sequence of Streptomyces silvensis ATCC 53525, a producer of novel hormone antagonists.</title>
        <authorList>
            <person name="Johnston C.W."/>
            <person name="Li Y."/>
            <person name="Magarvey N.A."/>
        </authorList>
    </citation>
    <scope>NUCLEOTIDE SEQUENCE [LARGE SCALE GENOMIC DNA]</scope>
    <source>
        <strain evidence="2 3">ATCC 53525</strain>
    </source>
</reference>
<comment type="caution">
    <text evidence="2">The sequence shown here is derived from an EMBL/GenBank/DDBJ whole genome shotgun (WGS) entry which is preliminary data.</text>
</comment>
<gene>
    <name evidence="2" type="ORF">AT728_31430</name>
</gene>
<feature type="compositionally biased region" description="Basic and acidic residues" evidence="1">
    <location>
        <begin position="133"/>
        <end position="224"/>
    </location>
</feature>
<protein>
    <submittedName>
        <fullName evidence="2">Uncharacterized protein</fullName>
    </submittedName>
</protein>
<evidence type="ECO:0000256" key="1">
    <source>
        <dbReference type="SAM" id="MobiDB-lite"/>
    </source>
</evidence>
<dbReference type="STRING" id="1765722.AT728_31430"/>
<evidence type="ECO:0000313" key="3">
    <source>
        <dbReference type="Proteomes" id="UP000054804"/>
    </source>
</evidence>
<organism evidence="2 3">
    <name type="scientific">Streptomyces silvensis</name>
    <dbReference type="NCBI Taxonomy" id="1765722"/>
    <lineage>
        <taxon>Bacteria</taxon>
        <taxon>Bacillati</taxon>
        <taxon>Actinomycetota</taxon>
        <taxon>Actinomycetes</taxon>
        <taxon>Kitasatosporales</taxon>
        <taxon>Streptomycetaceae</taxon>
        <taxon>Streptomyces</taxon>
    </lineage>
</organism>
<feature type="region of interest" description="Disordered" evidence="1">
    <location>
        <begin position="120"/>
        <end position="244"/>
    </location>
</feature>
<keyword evidence="3" id="KW-1185">Reference proteome</keyword>
<proteinExistence type="predicted"/>
<dbReference type="EMBL" id="LOCL01000022">
    <property type="protein sequence ID" value="KUF20253.1"/>
    <property type="molecule type" value="Genomic_DNA"/>
</dbReference>
<feature type="compositionally biased region" description="Low complexity" evidence="1">
    <location>
        <begin position="226"/>
        <end position="244"/>
    </location>
</feature>
<sequence length="244" mass="25695">MAAAGAGLAGCDPVEGNMSTSAVAITTDKTATRELERQHAKVDWLTCHASYVGKDKEAGDSDEKRKAEVDCRGQTAEDKVITVRGRVTDVTNGACVRGNLTAKIDGEEWFRVDVLGNCDRDKDDSDQGGQDDGNQHDDSRDDGDQGGQRDGDQDNGGQDRGDQDNSGQDDQHDGNQDDGNQHDGDQHDGDQDGSRQDDGNGNGDDGHDDGGKDERADNAGHDESDPAPTATVTVTAGPGQESGK</sequence>
<name>A0A0W7XBL2_9ACTN</name>
<evidence type="ECO:0000313" key="2">
    <source>
        <dbReference type="EMBL" id="KUF20253.1"/>
    </source>
</evidence>
<dbReference type="Proteomes" id="UP000054804">
    <property type="component" value="Unassembled WGS sequence"/>
</dbReference>
<dbReference type="AlphaFoldDB" id="A0A0W7XBL2"/>